<keyword evidence="1 4" id="KW-0560">Oxidoreductase</keyword>
<keyword evidence="8" id="KW-1185">Reference proteome</keyword>
<dbReference type="HAMAP" id="MF_01401">
    <property type="entry name" value="MsrA"/>
    <property type="match status" value="1"/>
</dbReference>
<dbReference type="EC" id="1.8.4.11" evidence="4"/>
<comment type="catalytic activity">
    <reaction evidence="3 4">
        <text>[thioredoxin]-disulfide + L-methionine + H2O = L-methionine (S)-S-oxide + [thioredoxin]-dithiol</text>
        <dbReference type="Rhea" id="RHEA:19993"/>
        <dbReference type="Rhea" id="RHEA-COMP:10698"/>
        <dbReference type="Rhea" id="RHEA-COMP:10700"/>
        <dbReference type="ChEBI" id="CHEBI:15377"/>
        <dbReference type="ChEBI" id="CHEBI:29950"/>
        <dbReference type="ChEBI" id="CHEBI:50058"/>
        <dbReference type="ChEBI" id="CHEBI:57844"/>
        <dbReference type="ChEBI" id="CHEBI:58772"/>
        <dbReference type="EC" id="1.8.4.11"/>
    </reaction>
</comment>
<evidence type="ECO:0000256" key="1">
    <source>
        <dbReference type="ARBA" id="ARBA00023002"/>
    </source>
</evidence>
<reference evidence="7 8" key="1">
    <citation type="submission" date="2019-08" db="EMBL/GenBank/DDBJ databases">
        <authorList>
            <person name="Peeters C."/>
        </authorList>
    </citation>
    <scope>NUCLEOTIDE SEQUENCE [LARGE SCALE GENOMIC DNA]</scope>
    <source>
        <strain evidence="7 8">LMG 31109</strain>
    </source>
</reference>
<dbReference type="SUPFAM" id="SSF55068">
    <property type="entry name" value="Peptide methionine sulfoxide reductase"/>
    <property type="match status" value="1"/>
</dbReference>
<proteinExistence type="inferred from homology"/>
<sequence length="279" mass="29689">MRPFDPLQSSAPSPASGPDQRHPQPSMHRKPPALSPALSPAPRALRRALLGAAALAAGVLAWQVGAFASGGSEPAVVIAAPKLDEPASGARTETAVFAGGCFWGVQGVFQHVRGVTRAVSGYAGGTAGTADYETVSSGTTGHAESVQVTFDPQQVSYGKLLQIYFSVAHDPTELNRQGPDTGTQYRSAVFPMSDAQRRVAEAYIAQLDAAHAYGKPIATKVEEYTGFYPAEAYHQDFLTEHPTYPYIVINDLPKVKALRQHFPAQYRDTPALVKTASAK</sequence>
<feature type="region of interest" description="Disordered" evidence="5">
    <location>
        <begin position="1"/>
        <end position="39"/>
    </location>
</feature>
<dbReference type="InterPro" id="IPR036509">
    <property type="entry name" value="Met_Sox_Rdtase_MsrA_sf"/>
</dbReference>
<evidence type="ECO:0000313" key="8">
    <source>
        <dbReference type="Proteomes" id="UP000367825"/>
    </source>
</evidence>
<evidence type="ECO:0000256" key="3">
    <source>
        <dbReference type="ARBA" id="ARBA00048782"/>
    </source>
</evidence>
<comment type="similarity">
    <text evidence="4">Belongs to the MsrA Met sulfoxide reductase family.</text>
</comment>
<feature type="domain" description="Peptide methionine sulphoxide reductase MsrA" evidence="6">
    <location>
        <begin position="94"/>
        <end position="244"/>
    </location>
</feature>
<dbReference type="PANTHER" id="PTHR43774">
    <property type="entry name" value="PEPTIDE METHIONINE SULFOXIDE REDUCTASE"/>
    <property type="match status" value="1"/>
</dbReference>
<dbReference type="AlphaFoldDB" id="A0A5E4Y405"/>
<comment type="catalytic activity">
    <reaction evidence="2 4">
        <text>L-methionyl-[protein] + [thioredoxin]-disulfide + H2O = L-methionyl-(S)-S-oxide-[protein] + [thioredoxin]-dithiol</text>
        <dbReference type="Rhea" id="RHEA:14217"/>
        <dbReference type="Rhea" id="RHEA-COMP:10698"/>
        <dbReference type="Rhea" id="RHEA-COMP:10700"/>
        <dbReference type="Rhea" id="RHEA-COMP:12313"/>
        <dbReference type="Rhea" id="RHEA-COMP:12315"/>
        <dbReference type="ChEBI" id="CHEBI:15377"/>
        <dbReference type="ChEBI" id="CHEBI:16044"/>
        <dbReference type="ChEBI" id="CHEBI:29950"/>
        <dbReference type="ChEBI" id="CHEBI:44120"/>
        <dbReference type="ChEBI" id="CHEBI:50058"/>
        <dbReference type="EC" id="1.8.4.11"/>
    </reaction>
</comment>
<evidence type="ECO:0000256" key="2">
    <source>
        <dbReference type="ARBA" id="ARBA00047806"/>
    </source>
</evidence>
<dbReference type="InterPro" id="IPR002569">
    <property type="entry name" value="Met_Sox_Rdtase_MsrA_dom"/>
</dbReference>
<dbReference type="NCBIfam" id="TIGR00401">
    <property type="entry name" value="msrA"/>
    <property type="match status" value="1"/>
</dbReference>
<dbReference type="Pfam" id="PF01625">
    <property type="entry name" value="PMSR"/>
    <property type="match status" value="1"/>
</dbReference>
<gene>
    <name evidence="4" type="primary">msrA</name>
    <name evidence="7" type="ORF">PNO31109_04272</name>
</gene>
<comment type="function">
    <text evidence="4">Has an important function as a repair enzyme for proteins that have been inactivated by oxidation. Catalyzes the reversible oxidation-reduction of methionine sulfoxide in proteins to methionine.</text>
</comment>
<accession>A0A5E4Y405</accession>
<evidence type="ECO:0000256" key="4">
    <source>
        <dbReference type="HAMAP-Rule" id="MF_01401"/>
    </source>
</evidence>
<evidence type="ECO:0000259" key="6">
    <source>
        <dbReference type="Pfam" id="PF01625"/>
    </source>
</evidence>
<evidence type="ECO:0000313" key="7">
    <source>
        <dbReference type="EMBL" id="VVE43340.1"/>
    </source>
</evidence>
<name>A0A5E4Y405_9BURK</name>
<organism evidence="7 8">
    <name type="scientific">Pandoraea nosoerga</name>
    <dbReference type="NCBI Taxonomy" id="2508296"/>
    <lineage>
        <taxon>Bacteria</taxon>
        <taxon>Pseudomonadati</taxon>
        <taxon>Pseudomonadota</taxon>
        <taxon>Betaproteobacteria</taxon>
        <taxon>Burkholderiales</taxon>
        <taxon>Burkholderiaceae</taxon>
        <taxon>Pandoraea</taxon>
    </lineage>
</organism>
<protein>
    <recommendedName>
        <fullName evidence="4">Peptide methionine sulfoxide reductase MsrA</fullName>
        <shortName evidence="4">Protein-methionine-S-oxide reductase</shortName>
        <ecNumber evidence="4">1.8.4.11</ecNumber>
    </recommendedName>
    <alternativeName>
        <fullName evidence="4">Peptide-methionine (S)-S-oxide reductase</fullName>
        <shortName evidence="4">Peptide Met(O) reductase</shortName>
    </alternativeName>
</protein>
<dbReference type="Gene3D" id="3.30.1060.10">
    <property type="entry name" value="Peptide methionine sulphoxide reductase MsrA"/>
    <property type="match status" value="1"/>
</dbReference>
<dbReference type="EMBL" id="CABPSC010000025">
    <property type="protein sequence ID" value="VVE43340.1"/>
    <property type="molecule type" value="Genomic_DNA"/>
</dbReference>
<evidence type="ECO:0000256" key="5">
    <source>
        <dbReference type="SAM" id="MobiDB-lite"/>
    </source>
</evidence>
<feature type="active site" evidence="4">
    <location>
        <position position="101"/>
    </location>
</feature>
<dbReference type="Proteomes" id="UP000367825">
    <property type="component" value="Unassembled WGS sequence"/>
</dbReference>
<dbReference type="PANTHER" id="PTHR43774:SF1">
    <property type="entry name" value="PEPTIDE METHIONINE SULFOXIDE REDUCTASE MSRA 2"/>
    <property type="match status" value="1"/>
</dbReference>
<dbReference type="GO" id="GO:0008113">
    <property type="term" value="F:peptide-methionine (S)-S-oxide reductase activity"/>
    <property type="evidence" value="ECO:0007669"/>
    <property type="project" value="UniProtKB-UniRule"/>
</dbReference>
<dbReference type="GO" id="GO:0033744">
    <property type="term" value="F:L-methionine:thioredoxin-disulfide S-oxidoreductase activity"/>
    <property type="evidence" value="ECO:0007669"/>
    <property type="project" value="RHEA"/>
</dbReference>